<evidence type="ECO:0000256" key="1">
    <source>
        <dbReference type="SAM" id="SignalP"/>
    </source>
</evidence>
<evidence type="ECO:0000313" key="3">
    <source>
        <dbReference type="Proteomes" id="UP000295192"/>
    </source>
</evidence>
<protein>
    <recommendedName>
        <fullName evidence="4">Secreted protein</fullName>
    </recommendedName>
</protein>
<proteinExistence type="predicted"/>
<comment type="caution">
    <text evidence="2">The sequence shown here is derived from an EMBL/GenBank/DDBJ whole genome shotgun (WGS) entry which is preliminary data.</text>
</comment>
<gene>
    <name evidence="2" type="ORF">AWZ03_000163</name>
</gene>
<accession>A0A484BWZ4</accession>
<dbReference type="AlphaFoldDB" id="A0A484BWZ4"/>
<evidence type="ECO:0000313" key="2">
    <source>
        <dbReference type="EMBL" id="TDG53348.1"/>
    </source>
</evidence>
<keyword evidence="3" id="KW-1185">Reference proteome</keyword>
<evidence type="ECO:0008006" key="4">
    <source>
        <dbReference type="Google" id="ProtNLM"/>
    </source>
</evidence>
<organism evidence="2 3">
    <name type="scientific">Drosophila navojoa</name>
    <name type="common">Fruit fly</name>
    <dbReference type="NCBI Taxonomy" id="7232"/>
    <lineage>
        <taxon>Eukaryota</taxon>
        <taxon>Metazoa</taxon>
        <taxon>Ecdysozoa</taxon>
        <taxon>Arthropoda</taxon>
        <taxon>Hexapoda</taxon>
        <taxon>Insecta</taxon>
        <taxon>Pterygota</taxon>
        <taxon>Neoptera</taxon>
        <taxon>Endopterygota</taxon>
        <taxon>Diptera</taxon>
        <taxon>Brachycera</taxon>
        <taxon>Muscomorpha</taxon>
        <taxon>Ephydroidea</taxon>
        <taxon>Drosophilidae</taxon>
        <taxon>Drosophila</taxon>
    </lineage>
</organism>
<keyword evidence="1" id="KW-0732">Signal</keyword>
<reference evidence="2 3" key="1">
    <citation type="journal article" date="2019" name="J. Hered.">
        <title>An Improved Genome Assembly for Drosophila navojoa, the Basal Species in the mojavensis Cluster.</title>
        <authorList>
            <person name="Vanderlinde T."/>
            <person name="Dupim E.G."/>
            <person name="Nazario-Yepiz N.O."/>
            <person name="Carvalho A.B."/>
        </authorList>
    </citation>
    <scope>NUCLEOTIDE SEQUENCE [LARGE SCALE GENOMIC DNA]</scope>
    <source>
        <strain evidence="2">Navoj_Jal97</strain>
        <tissue evidence="2">Whole organism</tissue>
    </source>
</reference>
<feature type="chain" id="PRO_5019857687" description="Secreted protein" evidence="1">
    <location>
        <begin position="19"/>
        <end position="71"/>
    </location>
</feature>
<feature type="signal peptide" evidence="1">
    <location>
        <begin position="1"/>
        <end position="18"/>
    </location>
</feature>
<dbReference type="Proteomes" id="UP000295192">
    <property type="component" value="Unassembled WGS sequence"/>
</dbReference>
<dbReference type="EMBL" id="LSRL02000001">
    <property type="protein sequence ID" value="TDG53348.1"/>
    <property type="molecule type" value="Genomic_DNA"/>
</dbReference>
<name>A0A484BWZ4_DRONA</name>
<sequence length="71" mass="7463">MVMVKVEVVVVVVMVVVQVKLPAIQVQLPQSLCVGVCGFLPADGSSFDSTTGQPSCQDGSQIHVFGLLPHI</sequence>